<comment type="caution">
    <text evidence="1">The sequence shown here is derived from an EMBL/GenBank/DDBJ whole genome shotgun (WGS) entry which is preliminary data.</text>
</comment>
<organism evidence="1 2">
    <name type="scientific">Rufibacter roseus</name>
    <dbReference type="NCBI Taxonomy" id="1567108"/>
    <lineage>
        <taxon>Bacteria</taxon>
        <taxon>Pseudomonadati</taxon>
        <taxon>Bacteroidota</taxon>
        <taxon>Cytophagia</taxon>
        <taxon>Cytophagales</taxon>
        <taxon>Hymenobacteraceae</taxon>
        <taxon>Rufibacter</taxon>
    </lineage>
</organism>
<dbReference type="RefSeq" id="WP_066617419.1">
    <property type="nucleotide sequence ID" value="NZ_JBHSYQ010000006.1"/>
</dbReference>
<proteinExistence type="predicted"/>
<accession>A0ABW2DPL6</accession>
<gene>
    <name evidence="1" type="ORF">ACFQHR_12690</name>
</gene>
<sequence length="118" mass="13134">MKPEHYIQRNWRLIFTSLALLLVLTVNHRALPAFAYAAPSPEHTSVQKGRDAHESEVKQKVSLEAVSSYTAQLAEPATLLPIAFTAPVQYSVQKKASVPYWTFHLQKLATLPISPNAP</sequence>
<protein>
    <recommendedName>
        <fullName evidence="3">DUF2547 family protein</fullName>
    </recommendedName>
</protein>
<evidence type="ECO:0000313" key="2">
    <source>
        <dbReference type="Proteomes" id="UP001596405"/>
    </source>
</evidence>
<keyword evidence="2" id="KW-1185">Reference proteome</keyword>
<reference evidence="2" key="1">
    <citation type="journal article" date="2019" name="Int. J. Syst. Evol. Microbiol.">
        <title>The Global Catalogue of Microorganisms (GCM) 10K type strain sequencing project: providing services to taxonomists for standard genome sequencing and annotation.</title>
        <authorList>
            <consortium name="The Broad Institute Genomics Platform"/>
            <consortium name="The Broad Institute Genome Sequencing Center for Infectious Disease"/>
            <person name="Wu L."/>
            <person name="Ma J."/>
        </authorList>
    </citation>
    <scope>NUCLEOTIDE SEQUENCE [LARGE SCALE GENOMIC DNA]</scope>
    <source>
        <strain evidence="2">CGMCC 4.7393</strain>
    </source>
</reference>
<name>A0ABW2DPL6_9BACT</name>
<dbReference type="EMBL" id="JBHSYQ010000006">
    <property type="protein sequence ID" value="MFC6998487.1"/>
    <property type="molecule type" value="Genomic_DNA"/>
</dbReference>
<dbReference type="Proteomes" id="UP001596405">
    <property type="component" value="Unassembled WGS sequence"/>
</dbReference>
<evidence type="ECO:0000313" key="1">
    <source>
        <dbReference type="EMBL" id="MFC6998487.1"/>
    </source>
</evidence>
<evidence type="ECO:0008006" key="3">
    <source>
        <dbReference type="Google" id="ProtNLM"/>
    </source>
</evidence>